<dbReference type="OrthoDB" id="1218897at2"/>
<feature type="transmembrane region" description="Helical" evidence="1">
    <location>
        <begin position="290"/>
        <end position="311"/>
    </location>
</feature>
<dbReference type="AlphaFoldDB" id="A0A1M6RGB0"/>
<keyword evidence="3" id="KW-1185">Reference proteome</keyword>
<dbReference type="Proteomes" id="UP000184498">
    <property type="component" value="Unassembled WGS sequence"/>
</dbReference>
<feature type="transmembrane region" description="Helical" evidence="1">
    <location>
        <begin position="349"/>
        <end position="367"/>
    </location>
</feature>
<reference evidence="3" key="1">
    <citation type="submission" date="2016-11" db="EMBL/GenBank/DDBJ databases">
        <authorList>
            <person name="Varghese N."/>
            <person name="Submissions S."/>
        </authorList>
    </citation>
    <scope>NUCLEOTIDE SEQUENCE [LARGE SCALE GENOMIC DNA]</scope>
    <source>
        <strain evidence="3">DSM 18016</strain>
    </source>
</reference>
<feature type="transmembrane region" description="Helical" evidence="1">
    <location>
        <begin position="250"/>
        <end position="283"/>
    </location>
</feature>
<accession>A0A1M6RGB0</accession>
<evidence type="ECO:0000313" key="3">
    <source>
        <dbReference type="Proteomes" id="UP000184498"/>
    </source>
</evidence>
<feature type="transmembrane region" description="Helical" evidence="1">
    <location>
        <begin position="58"/>
        <end position="77"/>
    </location>
</feature>
<protein>
    <recommendedName>
        <fullName evidence="4">Glycosyltransferase RgtA/B/C/D-like domain-containing protein</fullName>
    </recommendedName>
</protein>
<evidence type="ECO:0000256" key="1">
    <source>
        <dbReference type="SAM" id="Phobius"/>
    </source>
</evidence>
<feature type="transmembrane region" description="Helical" evidence="1">
    <location>
        <begin position="379"/>
        <end position="398"/>
    </location>
</feature>
<dbReference type="RefSeq" id="WP_072997537.1">
    <property type="nucleotide sequence ID" value="NZ_FRAM01000002.1"/>
</dbReference>
<proteinExistence type="predicted"/>
<name>A0A1M6RGB0_9FLAO</name>
<organism evidence="2 3">
    <name type="scientific">Epilithonimonas mollis</name>
    <dbReference type="NCBI Taxonomy" id="216903"/>
    <lineage>
        <taxon>Bacteria</taxon>
        <taxon>Pseudomonadati</taxon>
        <taxon>Bacteroidota</taxon>
        <taxon>Flavobacteriia</taxon>
        <taxon>Flavobacteriales</taxon>
        <taxon>Weeksellaceae</taxon>
        <taxon>Chryseobacterium group</taxon>
        <taxon>Epilithonimonas</taxon>
    </lineage>
</organism>
<dbReference type="EMBL" id="FRAM01000002">
    <property type="protein sequence ID" value="SHK31505.1"/>
    <property type="molecule type" value="Genomic_DNA"/>
</dbReference>
<sequence>MEQNRFWIDVKRFPWLPFFVTIAIWISLAGANFYYQSQGGYTGTGILFPISVIYPNQFLWSGFVFAFLFLALGILSFRYAQKINVFFLFVVAIALVLLGNLSQGDFDISFLQPFYLKGRQYYADAVNITDGQIWLRDFSKNLEHFQLHTKTHPPFVTLLHFWILNISNLETLAIVFFAIGCLCFPLFYRILFYLGFEETRRKWMLLLFAVIPSVNIYLLVSVDALVLTSTLIFLLGFARIFNQNKIDAVSFLLISLGLILTNLITFSGLFLFAFLGCLSFYFLLRGKWNFVWLSLMCTAVFILSFLIVYVTTGYSQWETFLLASSSENPDGFRLFHQPFIYLMTRLEDVAEILLFLSFGFLAVLFSKKSGTEVLENPKINILFFSAISAISAMLLTGAYGTGETARACLFLVPYFLILLKDVSSDQFRILFYLCLIQTFGMQMIGNFYW</sequence>
<feature type="transmembrane region" description="Helical" evidence="1">
    <location>
        <begin position="172"/>
        <end position="193"/>
    </location>
</feature>
<feature type="transmembrane region" description="Helical" evidence="1">
    <location>
        <begin position="12"/>
        <end position="35"/>
    </location>
</feature>
<gene>
    <name evidence="2" type="ORF">SAMN05444371_1886</name>
</gene>
<feature type="transmembrane region" description="Helical" evidence="1">
    <location>
        <begin position="84"/>
        <end position="101"/>
    </location>
</feature>
<evidence type="ECO:0000313" key="2">
    <source>
        <dbReference type="EMBL" id="SHK31505.1"/>
    </source>
</evidence>
<keyword evidence="1" id="KW-0812">Transmembrane</keyword>
<keyword evidence="1" id="KW-0472">Membrane</keyword>
<keyword evidence="1" id="KW-1133">Transmembrane helix</keyword>
<dbReference type="STRING" id="216903.SAMN05444371_1886"/>
<evidence type="ECO:0008006" key="4">
    <source>
        <dbReference type="Google" id="ProtNLM"/>
    </source>
</evidence>
<feature type="transmembrane region" description="Helical" evidence="1">
    <location>
        <begin position="429"/>
        <end position="448"/>
    </location>
</feature>
<feature type="transmembrane region" description="Helical" evidence="1">
    <location>
        <begin position="205"/>
        <end position="238"/>
    </location>
</feature>